<sequence length="166" mass="19061">MLLDMLTDERCHIRTLAARRIIKAREIGPDGNSVRKFAIPAVNFRATDCVDLIDWHAFNVSPPTVIRHISCPELLKMIQDDVPMDGWNFIKFPSSTQAVGRIVKLITEASGKRVGPQNRDAFIKATLESIEQMSQYESKKYYNKIVLLKFRMSQRLNQVSIRIIMI</sequence>
<name>A0A4Y2K9I2_ARAVE</name>
<organism evidence="1 2">
    <name type="scientific">Araneus ventricosus</name>
    <name type="common">Orbweaver spider</name>
    <name type="synonym">Epeira ventricosa</name>
    <dbReference type="NCBI Taxonomy" id="182803"/>
    <lineage>
        <taxon>Eukaryota</taxon>
        <taxon>Metazoa</taxon>
        <taxon>Ecdysozoa</taxon>
        <taxon>Arthropoda</taxon>
        <taxon>Chelicerata</taxon>
        <taxon>Arachnida</taxon>
        <taxon>Araneae</taxon>
        <taxon>Araneomorphae</taxon>
        <taxon>Entelegynae</taxon>
        <taxon>Araneoidea</taxon>
        <taxon>Araneidae</taxon>
        <taxon>Araneus</taxon>
    </lineage>
</organism>
<proteinExistence type="predicted"/>
<evidence type="ECO:0000313" key="2">
    <source>
        <dbReference type="Proteomes" id="UP000499080"/>
    </source>
</evidence>
<dbReference type="PANTHER" id="PTHR46409:SF1">
    <property type="entry name" value="HTH PSQ-TYPE DOMAIN-CONTAINING PROTEIN"/>
    <property type="match status" value="1"/>
</dbReference>
<keyword evidence="2" id="KW-1185">Reference proteome</keyword>
<accession>A0A4Y2K9I2</accession>
<gene>
    <name evidence="1" type="ORF">AVEN_152292_1</name>
</gene>
<dbReference type="AlphaFoldDB" id="A0A4Y2K9I2"/>
<dbReference type="EMBL" id="BGPR01004302">
    <property type="protein sequence ID" value="GBM98216.1"/>
    <property type="molecule type" value="Genomic_DNA"/>
</dbReference>
<evidence type="ECO:0000313" key="1">
    <source>
        <dbReference type="EMBL" id="GBM98216.1"/>
    </source>
</evidence>
<dbReference type="PANTHER" id="PTHR46409">
    <property type="entry name" value="HTH PSQ-TYPE DOMAIN-CONTAINING PROTEIN"/>
    <property type="match status" value="1"/>
</dbReference>
<reference evidence="1 2" key="1">
    <citation type="journal article" date="2019" name="Sci. Rep.">
        <title>Orb-weaving spider Araneus ventricosus genome elucidates the spidroin gene catalogue.</title>
        <authorList>
            <person name="Kono N."/>
            <person name="Nakamura H."/>
            <person name="Ohtoshi R."/>
            <person name="Moran D.A.P."/>
            <person name="Shinohara A."/>
            <person name="Yoshida Y."/>
            <person name="Fujiwara M."/>
            <person name="Mori M."/>
            <person name="Tomita M."/>
            <person name="Arakawa K."/>
        </authorList>
    </citation>
    <scope>NUCLEOTIDE SEQUENCE [LARGE SCALE GENOMIC DNA]</scope>
</reference>
<comment type="caution">
    <text evidence="1">The sequence shown here is derived from an EMBL/GenBank/DDBJ whole genome shotgun (WGS) entry which is preliminary data.</text>
</comment>
<protein>
    <submittedName>
        <fullName evidence="1">Uncharacterized protein</fullName>
    </submittedName>
</protein>
<dbReference type="Proteomes" id="UP000499080">
    <property type="component" value="Unassembled WGS sequence"/>
</dbReference>